<evidence type="ECO:0000313" key="8">
    <source>
        <dbReference type="EMBL" id="RKN72380.1"/>
    </source>
</evidence>
<dbReference type="InterPro" id="IPR013149">
    <property type="entry name" value="ADH-like_C"/>
</dbReference>
<evidence type="ECO:0000256" key="1">
    <source>
        <dbReference type="ARBA" id="ARBA00001947"/>
    </source>
</evidence>
<keyword evidence="5" id="KW-0560">Oxidoreductase</keyword>
<sequence length="403" mass="44030">MSESEQFIQPIKRLFAAKVAKLDGKGVPPTLEAETTTYSIDSRNFRLLRPHELTEVTLERTVGVGDVVVEPTLASICHADLRYYTGQRRPEALARKLPLTLLHEGIGRVVSSRAPGTAAGERVVIVPNIPGFLRDRTSPEQCCPACGGGLGEHYCHQGRFLGSSMDGIAQQRLVLPAECALPIPDEVPDEIAVLAELCSVSHRAASLVRDKLGSGASVAVFGDGPVGYLTAAMLHHVFGVGRDRLLVFGAIPDKISQFDFASQALVQEFDFAHADQVDIAIECTGGRFSESAVNQAIDLLKPGGTLVLMGVTEERVPINTRDVLEKGIAMLGSSRSSRSDFAEVLQAMKSPDCQETLRRLLPERITPVRTARDYKAALEETAEHRGWKKTVLEFEWELEEEHR</sequence>
<dbReference type="PANTHER" id="PTHR43350:SF19">
    <property type="entry name" value="D-GULOSIDE 3-DEHYDROGENASE"/>
    <property type="match status" value="1"/>
</dbReference>
<proteinExistence type="inferred from homology"/>
<dbReference type="InterPro" id="IPR036291">
    <property type="entry name" value="NAD(P)-bd_dom_sf"/>
</dbReference>
<gene>
    <name evidence="8" type="ORF">D7M11_28275</name>
</gene>
<dbReference type="Proteomes" id="UP000282311">
    <property type="component" value="Unassembled WGS sequence"/>
</dbReference>
<evidence type="ECO:0000256" key="3">
    <source>
        <dbReference type="ARBA" id="ARBA00022723"/>
    </source>
</evidence>
<feature type="domain" description="Alcohol dehydrogenase-like N-terminal" evidence="7">
    <location>
        <begin position="65"/>
        <end position="185"/>
    </location>
</feature>
<feature type="domain" description="Alcohol dehydrogenase-like C-terminal" evidence="6">
    <location>
        <begin position="272"/>
        <end position="349"/>
    </location>
</feature>
<dbReference type="EMBL" id="RBAH01000027">
    <property type="protein sequence ID" value="RKN72380.1"/>
    <property type="molecule type" value="Genomic_DNA"/>
</dbReference>
<dbReference type="GO" id="GO:0016491">
    <property type="term" value="F:oxidoreductase activity"/>
    <property type="evidence" value="ECO:0007669"/>
    <property type="project" value="UniProtKB-KW"/>
</dbReference>
<dbReference type="Pfam" id="PF08240">
    <property type="entry name" value="ADH_N"/>
    <property type="match status" value="1"/>
</dbReference>
<reference evidence="8 9" key="1">
    <citation type="journal article" date="2007" name="Int. J. Syst. Evol. Microbiol.">
        <title>Paenibacillus ginsengarvi sp. nov., isolated from soil from ginseng cultivation.</title>
        <authorList>
            <person name="Yoon M.H."/>
            <person name="Ten L.N."/>
            <person name="Im W.T."/>
        </authorList>
    </citation>
    <scope>NUCLEOTIDE SEQUENCE [LARGE SCALE GENOMIC DNA]</scope>
    <source>
        <strain evidence="8 9">KCTC 13059</strain>
    </source>
</reference>
<evidence type="ECO:0000256" key="2">
    <source>
        <dbReference type="ARBA" id="ARBA00008072"/>
    </source>
</evidence>
<protein>
    <submittedName>
        <fullName evidence="8">Dehydrogenase</fullName>
    </submittedName>
</protein>
<dbReference type="InterPro" id="IPR013154">
    <property type="entry name" value="ADH-like_N"/>
</dbReference>
<keyword evidence="9" id="KW-1185">Reference proteome</keyword>
<organism evidence="8 9">
    <name type="scientific">Paenibacillus ginsengarvi</name>
    <dbReference type="NCBI Taxonomy" id="400777"/>
    <lineage>
        <taxon>Bacteria</taxon>
        <taxon>Bacillati</taxon>
        <taxon>Bacillota</taxon>
        <taxon>Bacilli</taxon>
        <taxon>Bacillales</taxon>
        <taxon>Paenibacillaceae</taxon>
        <taxon>Paenibacillus</taxon>
    </lineage>
</organism>
<dbReference type="OrthoDB" id="1700359at2"/>
<dbReference type="PANTHER" id="PTHR43350">
    <property type="entry name" value="NAD-DEPENDENT ALCOHOL DEHYDROGENASE"/>
    <property type="match status" value="1"/>
</dbReference>
<dbReference type="GO" id="GO:0046872">
    <property type="term" value="F:metal ion binding"/>
    <property type="evidence" value="ECO:0007669"/>
    <property type="project" value="UniProtKB-KW"/>
</dbReference>
<comment type="cofactor">
    <cofactor evidence="1">
        <name>Zn(2+)</name>
        <dbReference type="ChEBI" id="CHEBI:29105"/>
    </cofactor>
</comment>
<name>A0A3B0BHK1_9BACL</name>
<dbReference type="SUPFAM" id="SSF50129">
    <property type="entry name" value="GroES-like"/>
    <property type="match status" value="1"/>
</dbReference>
<evidence type="ECO:0000313" key="9">
    <source>
        <dbReference type="Proteomes" id="UP000282311"/>
    </source>
</evidence>
<keyword evidence="4" id="KW-0862">Zinc</keyword>
<comment type="similarity">
    <text evidence="2">Belongs to the zinc-containing alcohol dehydrogenase family.</text>
</comment>
<dbReference type="SUPFAM" id="SSF51735">
    <property type="entry name" value="NAD(P)-binding Rossmann-fold domains"/>
    <property type="match status" value="1"/>
</dbReference>
<evidence type="ECO:0000256" key="4">
    <source>
        <dbReference type="ARBA" id="ARBA00022833"/>
    </source>
</evidence>
<evidence type="ECO:0000259" key="7">
    <source>
        <dbReference type="Pfam" id="PF08240"/>
    </source>
</evidence>
<dbReference type="Gene3D" id="3.40.50.720">
    <property type="entry name" value="NAD(P)-binding Rossmann-like Domain"/>
    <property type="match status" value="1"/>
</dbReference>
<evidence type="ECO:0000259" key="6">
    <source>
        <dbReference type="Pfam" id="PF00107"/>
    </source>
</evidence>
<evidence type="ECO:0000256" key="5">
    <source>
        <dbReference type="ARBA" id="ARBA00023002"/>
    </source>
</evidence>
<comment type="caution">
    <text evidence="8">The sequence shown here is derived from an EMBL/GenBank/DDBJ whole genome shotgun (WGS) entry which is preliminary data.</text>
</comment>
<keyword evidence="3" id="KW-0479">Metal-binding</keyword>
<dbReference type="Pfam" id="PF00107">
    <property type="entry name" value="ADH_zinc_N"/>
    <property type="match status" value="1"/>
</dbReference>
<dbReference type="InterPro" id="IPR011032">
    <property type="entry name" value="GroES-like_sf"/>
</dbReference>
<dbReference type="Gene3D" id="3.90.180.10">
    <property type="entry name" value="Medium-chain alcohol dehydrogenases, catalytic domain"/>
    <property type="match status" value="1"/>
</dbReference>
<accession>A0A3B0BHK1</accession>
<dbReference type="AlphaFoldDB" id="A0A3B0BHK1"/>